<reference evidence="1" key="1">
    <citation type="journal article" date="2014" name="Front. Microbiol.">
        <title>High frequency of phylogenetically diverse reductive dehalogenase-homologous genes in deep subseafloor sedimentary metagenomes.</title>
        <authorList>
            <person name="Kawai M."/>
            <person name="Futagami T."/>
            <person name="Toyoda A."/>
            <person name="Takaki Y."/>
            <person name="Nishi S."/>
            <person name="Hori S."/>
            <person name="Arai W."/>
            <person name="Tsubouchi T."/>
            <person name="Morono Y."/>
            <person name="Uchiyama I."/>
            <person name="Ito T."/>
            <person name="Fujiyama A."/>
            <person name="Inagaki F."/>
            <person name="Takami H."/>
        </authorList>
    </citation>
    <scope>NUCLEOTIDE SEQUENCE</scope>
    <source>
        <strain evidence="1">Expedition CK06-06</strain>
    </source>
</reference>
<dbReference type="EMBL" id="BARS01020505">
    <property type="protein sequence ID" value="GAG08070.1"/>
    <property type="molecule type" value="Genomic_DNA"/>
</dbReference>
<dbReference type="AlphaFoldDB" id="X0UQX1"/>
<proteinExistence type="predicted"/>
<accession>X0UQX1</accession>
<comment type="caution">
    <text evidence="1">The sequence shown here is derived from an EMBL/GenBank/DDBJ whole genome shotgun (WGS) entry which is preliminary data.</text>
</comment>
<protein>
    <submittedName>
        <fullName evidence="1">Uncharacterized protein</fullName>
    </submittedName>
</protein>
<feature type="non-terminal residue" evidence="1">
    <location>
        <position position="86"/>
    </location>
</feature>
<sequence length="86" mass="9638">MTPAEIETIKQRADAATPGPWGAGMILDRADVEFMNHAREDMDTLLEEIETLREIAVDCILLGRHTEPGDVALKEKHNVELTILRD</sequence>
<gene>
    <name evidence="1" type="ORF">S01H1_33055</name>
</gene>
<name>X0UQX1_9ZZZZ</name>
<evidence type="ECO:0000313" key="1">
    <source>
        <dbReference type="EMBL" id="GAG08070.1"/>
    </source>
</evidence>
<organism evidence="1">
    <name type="scientific">marine sediment metagenome</name>
    <dbReference type="NCBI Taxonomy" id="412755"/>
    <lineage>
        <taxon>unclassified sequences</taxon>
        <taxon>metagenomes</taxon>
        <taxon>ecological metagenomes</taxon>
    </lineage>
</organism>